<feature type="domain" description="BON" evidence="3">
    <location>
        <begin position="156"/>
        <end position="224"/>
    </location>
</feature>
<dbReference type="InterPro" id="IPR051257">
    <property type="entry name" value="Diverse_CBS-Domain"/>
</dbReference>
<dbReference type="EMBL" id="CP031417">
    <property type="protein sequence ID" value="AXK82735.1"/>
    <property type="molecule type" value="Genomic_DNA"/>
</dbReference>
<evidence type="ECO:0000256" key="2">
    <source>
        <dbReference type="PROSITE-ProRule" id="PRU00703"/>
    </source>
</evidence>
<dbReference type="Gene3D" id="3.30.1340.30">
    <property type="match status" value="1"/>
</dbReference>
<name>A0A346A0N8_9HYPH</name>
<dbReference type="Proteomes" id="UP000254889">
    <property type="component" value="Chromosome"/>
</dbReference>
<dbReference type="InterPro" id="IPR017080">
    <property type="entry name" value="UCP036990_CBS_BON"/>
</dbReference>
<dbReference type="OrthoDB" id="9783590at2"/>
<evidence type="ECO:0000313" key="5">
    <source>
        <dbReference type="EMBL" id="AXK82735.1"/>
    </source>
</evidence>
<dbReference type="PROSITE" id="PS50914">
    <property type="entry name" value="BON"/>
    <property type="match status" value="1"/>
</dbReference>
<dbReference type="SUPFAM" id="SSF54631">
    <property type="entry name" value="CBS-domain pair"/>
    <property type="match status" value="1"/>
</dbReference>
<reference evidence="5 6" key="1">
    <citation type="submission" date="2018-07" db="EMBL/GenBank/DDBJ databases">
        <authorList>
            <person name="Quirk P.G."/>
            <person name="Krulwich T.A."/>
        </authorList>
    </citation>
    <scope>NUCLEOTIDE SEQUENCE [LARGE SCALE GENOMIC DNA]</scope>
    <source>
        <strain evidence="5 6">CC-BB4</strain>
    </source>
</reference>
<evidence type="ECO:0000313" key="6">
    <source>
        <dbReference type="Proteomes" id="UP000254889"/>
    </source>
</evidence>
<dbReference type="InterPro" id="IPR007055">
    <property type="entry name" value="BON_dom"/>
</dbReference>
<evidence type="ECO:0000256" key="1">
    <source>
        <dbReference type="ARBA" id="ARBA00023122"/>
    </source>
</evidence>
<dbReference type="PANTHER" id="PTHR43080">
    <property type="entry name" value="CBS DOMAIN-CONTAINING PROTEIN CBSX3, MITOCHONDRIAL"/>
    <property type="match status" value="1"/>
</dbReference>
<protein>
    <submittedName>
        <fullName evidence="5">CBS domain-containing protein</fullName>
    </submittedName>
</protein>
<dbReference type="Pfam" id="PF04972">
    <property type="entry name" value="BON"/>
    <property type="match status" value="1"/>
</dbReference>
<gene>
    <name evidence="5" type="ORF">DW352_20725</name>
</gene>
<evidence type="ECO:0000259" key="3">
    <source>
        <dbReference type="PROSITE" id="PS50914"/>
    </source>
</evidence>
<dbReference type="PROSITE" id="PS51371">
    <property type="entry name" value="CBS"/>
    <property type="match status" value="2"/>
</dbReference>
<dbReference type="KEGG" id="ptaw:DW352_20725"/>
<organism evidence="5 6">
    <name type="scientific">Pseudolabrys taiwanensis</name>
    <dbReference type="NCBI Taxonomy" id="331696"/>
    <lineage>
        <taxon>Bacteria</taxon>
        <taxon>Pseudomonadati</taxon>
        <taxon>Pseudomonadota</taxon>
        <taxon>Alphaproteobacteria</taxon>
        <taxon>Hyphomicrobiales</taxon>
        <taxon>Xanthobacteraceae</taxon>
        <taxon>Pseudolabrys</taxon>
    </lineage>
</organism>
<sequence length="242" mass="26864">MKAVDVMTRNVVSVKPDATVLQAARVMLQQHISGLPVIDAEGRLVGILSEGDFLRRRETATERRRSRWLEFLMGPGKIASEYTQSHGNKVAEVMTENVVTVPEDAALETIVELMERHRIKRVPVVHGKEVVGIVTRSNLMHAMVSLARTTPGAEQGDAAIREHILAEMKKEQWAPIATTNVVVHDGIVELWGVIVDERQRDALRVCAENTAGVKAVKDHLVWVEPTSGMIIEAQDQEPVIKH</sequence>
<dbReference type="PIRSF" id="PIRSF036990">
    <property type="entry name" value="UCP036990_CBS_BON"/>
    <property type="match status" value="1"/>
</dbReference>
<feature type="domain" description="CBS" evidence="4">
    <location>
        <begin position="7"/>
        <end position="63"/>
    </location>
</feature>
<dbReference type="AlphaFoldDB" id="A0A346A0N8"/>
<proteinExistence type="predicted"/>
<dbReference type="CDD" id="cd04586">
    <property type="entry name" value="CBS_pair_BON_assoc"/>
    <property type="match status" value="1"/>
</dbReference>
<feature type="domain" description="CBS" evidence="4">
    <location>
        <begin position="94"/>
        <end position="150"/>
    </location>
</feature>
<keyword evidence="1 2" id="KW-0129">CBS domain</keyword>
<dbReference type="Gene3D" id="3.10.580.10">
    <property type="entry name" value="CBS-domain"/>
    <property type="match status" value="1"/>
</dbReference>
<accession>A0A346A0N8</accession>
<dbReference type="InterPro" id="IPR000644">
    <property type="entry name" value="CBS_dom"/>
</dbReference>
<dbReference type="Pfam" id="PF00571">
    <property type="entry name" value="CBS"/>
    <property type="match status" value="2"/>
</dbReference>
<dbReference type="PANTHER" id="PTHR43080:SF26">
    <property type="entry name" value="REGULATORY PROTEIN"/>
    <property type="match status" value="1"/>
</dbReference>
<keyword evidence="6" id="KW-1185">Reference proteome</keyword>
<dbReference type="SMART" id="SM00116">
    <property type="entry name" value="CBS"/>
    <property type="match status" value="2"/>
</dbReference>
<evidence type="ECO:0000259" key="4">
    <source>
        <dbReference type="PROSITE" id="PS51371"/>
    </source>
</evidence>
<dbReference type="RefSeq" id="WP_115693114.1">
    <property type="nucleotide sequence ID" value="NZ_CP031417.1"/>
</dbReference>
<dbReference type="InterPro" id="IPR046342">
    <property type="entry name" value="CBS_dom_sf"/>
</dbReference>